<dbReference type="HOGENOM" id="CLU_2049035_0_0_1"/>
<evidence type="ECO:0000313" key="2">
    <source>
        <dbReference type="Proteomes" id="UP000002624"/>
    </source>
</evidence>
<protein>
    <submittedName>
        <fullName evidence="1">Uncharacterized protein</fullName>
    </submittedName>
</protein>
<name>C6H1J3_AJECH</name>
<dbReference type="EMBL" id="GG692419">
    <property type="protein sequence ID" value="EER44996.1"/>
    <property type="molecule type" value="Genomic_DNA"/>
</dbReference>
<gene>
    <name evidence="1" type="ORF">HCDG_00575</name>
</gene>
<reference evidence="2" key="1">
    <citation type="submission" date="2009-05" db="EMBL/GenBank/DDBJ databases">
        <title>The genome sequence of Ajellomyces capsulatus strain H143.</title>
        <authorList>
            <person name="Champion M."/>
            <person name="Cuomo C.A."/>
            <person name="Ma L.-J."/>
            <person name="Henn M.R."/>
            <person name="Sil A."/>
            <person name="Goldman B."/>
            <person name="Young S.K."/>
            <person name="Kodira C.D."/>
            <person name="Zeng Q."/>
            <person name="Koehrsen M."/>
            <person name="Alvarado L."/>
            <person name="Berlin A.M."/>
            <person name="Borenstein D."/>
            <person name="Chen Z."/>
            <person name="Engels R."/>
            <person name="Freedman E."/>
            <person name="Gellesch M."/>
            <person name="Goldberg J."/>
            <person name="Griggs A."/>
            <person name="Gujja S."/>
            <person name="Heiman D.I."/>
            <person name="Hepburn T.A."/>
            <person name="Howarth C."/>
            <person name="Jen D."/>
            <person name="Larson L."/>
            <person name="Lewis B."/>
            <person name="Mehta T."/>
            <person name="Park D."/>
            <person name="Pearson M."/>
            <person name="Roberts A."/>
            <person name="Saif S."/>
            <person name="Shea T.D."/>
            <person name="Shenoy N."/>
            <person name="Sisk P."/>
            <person name="Stolte C."/>
            <person name="Sykes S."/>
            <person name="Walk T."/>
            <person name="White J."/>
            <person name="Yandava C."/>
            <person name="Klein B."/>
            <person name="McEwen J.G."/>
            <person name="Puccia R."/>
            <person name="Goldman G.H."/>
            <person name="Felipe M.S."/>
            <person name="Nino-Vega G."/>
            <person name="San-Blas G."/>
            <person name="Taylor J.W."/>
            <person name="Mendoza L."/>
            <person name="Galagan J.E."/>
            <person name="Nusbaum C."/>
            <person name="Birren B.W."/>
        </authorList>
    </citation>
    <scope>NUCLEOTIDE SEQUENCE [LARGE SCALE GENOMIC DNA]</scope>
    <source>
        <strain evidence="2">H143</strain>
    </source>
</reference>
<evidence type="ECO:0000313" key="1">
    <source>
        <dbReference type="EMBL" id="EER44996.1"/>
    </source>
</evidence>
<organism evidence="1 2">
    <name type="scientific">Ajellomyces capsulatus (strain H143)</name>
    <name type="common">Darling's disease fungus</name>
    <name type="synonym">Histoplasma capsulatum</name>
    <dbReference type="NCBI Taxonomy" id="544712"/>
    <lineage>
        <taxon>Eukaryota</taxon>
        <taxon>Fungi</taxon>
        <taxon>Dikarya</taxon>
        <taxon>Ascomycota</taxon>
        <taxon>Pezizomycotina</taxon>
        <taxon>Eurotiomycetes</taxon>
        <taxon>Eurotiomycetidae</taxon>
        <taxon>Onygenales</taxon>
        <taxon>Ajellomycetaceae</taxon>
        <taxon>Histoplasma</taxon>
    </lineage>
</organism>
<proteinExistence type="predicted"/>
<accession>C6H1J3</accession>
<dbReference type="AlphaFoldDB" id="C6H1J3"/>
<dbReference type="VEuPathDB" id="FungiDB:HCDG_00575"/>
<sequence>MTGEVGCWFSVLSSRIWTMQRVVYASRAAMHQGAALTACILALRPCKYLTRQAADKTGDGRRVGPRWFGHNKVRLGKPELCCGWAGWDLLAIAGLVGTKTFPAKKFVEELWILRGLGAKG</sequence>
<dbReference type="Proteomes" id="UP000002624">
    <property type="component" value="Unassembled WGS sequence"/>
</dbReference>